<feature type="region of interest" description="Disordered" evidence="16">
    <location>
        <begin position="1836"/>
        <end position="1856"/>
    </location>
</feature>
<dbReference type="Pfam" id="PF00058">
    <property type="entry name" value="Ldl_recept_b"/>
    <property type="match status" value="10"/>
</dbReference>
<evidence type="ECO:0000256" key="4">
    <source>
        <dbReference type="ARBA" id="ARBA00022583"/>
    </source>
</evidence>
<evidence type="ECO:0000256" key="7">
    <source>
        <dbReference type="ARBA" id="ARBA00022737"/>
    </source>
</evidence>
<dbReference type="SUPFAM" id="SSF63825">
    <property type="entry name" value="YWTD domain"/>
    <property type="match status" value="4"/>
</dbReference>
<evidence type="ECO:0000256" key="6">
    <source>
        <dbReference type="ARBA" id="ARBA00022729"/>
    </source>
</evidence>
<dbReference type="Gene3D" id="4.10.400.10">
    <property type="entry name" value="Low-density Lipoprotein Receptor"/>
    <property type="match status" value="6"/>
</dbReference>
<feature type="chain" id="PRO_5029519712" description="EGF-like domain-containing protein" evidence="18">
    <location>
        <begin position="23"/>
        <end position="1969"/>
    </location>
</feature>
<dbReference type="SMART" id="SM00181">
    <property type="entry name" value="EGF"/>
    <property type="match status" value="8"/>
</dbReference>
<evidence type="ECO:0000313" key="20">
    <source>
        <dbReference type="EnsemblMetazoa" id="XP_022648313"/>
    </source>
</evidence>
<feature type="disulfide bond" evidence="14">
    <location>
        <begin position="209"/>
        <end position="227"/>
    </location>
</feature>
<dbReference type="PANTHER" id="PTHR22722:SF15">
    <property type="entry name" value="LOW-DENSITY LIPOPROTEIN RECEPTOR-RELATED"/>
    <property type="match status" value="1"/>
</dbReference>
<feature type="disulfide bond" evidence="14">
    <location>
        <begin position="326"/>
        <end position="344"/>
    </location>
</feature>
<dbReference type="PROSITE" id="PS01187">
    <property type="entry name" value="EGF_CA"/>
    <property type="match status" value="1"/>
</dbReference>
<keyword evidence="7" id="KW-0677">Repeat</keyword>
<dbReference type="InParanoid" id="A0A7M7JD87"/>
<dbReference type="Pfam" id="PF07645">
    <property type="entry name" value="EGF_CA"/>
    <property type="match status" value="1"/>
</dbReference>
<evidence type="ECO:0000256" key="16">
    <source>
        <dbReference type="SAM" id="MobiDB-lite"/>
    </source>
</evidence>
<dbReference type="InterPro" id="IPR051221">
    <property type="entry name" value="LDLR-related"/>
</dbReference>
<keyword evidence="2" id="KW-1003">Cell membrane</keyword>
<dbReference type="SMART" id="SM00192">
    <property type="entry name" value="LDLa"/>
    <property type="match status" value="6"/>
</dbReference>
<feature type="compositionally biased region" description="Polar residues" evidence="16">
    <location>
        <begin position="1680"/>
        <end position="1696"/>
    </location>
</feature>
<dbReference type="GO" id="GO:0043235">
    <property type="term" value="C:receptor complex"/>
    <property type="evidence" value="ECO:0007669"/>
    <property type="project" value="TreeGrafter"/>
</dbReference>
<feature type="signal peptide" evidence="18">
    <location>
        <begin position="1"/>
        <end position="22"/>
    </location>
</feature>
<keyword evidence="9 17" id="KW-0472">Membrane</keyword>
<evidence type="ECO:0000256" key="13">
    <source>
        <dbReference type="PROSITE-ProRule" id="PRU00076"/>
    </source>
</evidence>
<feature type="disulfide bond" evidence="14">
    <location>
        <begin position="299"/>
        <end position="314"/>
    </location>
</feature>
<dbReference type="PRINTS" id="PR00261">
    <property type="entry name" value="LDLRECEPTOR"/>
</dbReference>
<keyword evidence="8 17" id="KW-1133">Transmembrane helix</keyword>
<dbReference type="FunCoup" id="A0A7M7JD87">
    <property type="interactions" value="267"/>
</dbReference>
<keyword evidence="11" id="KW-0675">Receptor</keyword>
<evidence type="ECO:0000256" key="12">
    <source>
        <dbReference type="ARBA" id="ARBA00023180"/>
    </source>
</evidence>
<evidence type="ECO:0000256" key="5">
    <source>
        <dbReference type="ARBA" id="ARBA00022692"/>
    </source>
</evidence>
<sequence length="1969" mass="217952">MRWRRLDSAVVLLILTLEVAWTAKLGNGIGGGGTGVAAAAAAPIVAVGSLARICECGPAQFACSEVAAGSGNCTCIPSRWHCDGDDDCGNGRDELGCVVRNCSSSGEFECANGRCIPLRWRCDGEDDCGDASDELCSYTVPPFYGGSSSASGSNGKTVGSLPGCREFPCKSGSCIKCPDSKGLHGPCGDGACRDLALLPRCSGEDAFLCGNGRCVKADLRCNNRDDCGDESDEQACGGECLEGEFRCERDGLCINLDWRCDGDSDCIDGSDEKHCEHAECSLNQFQCSNGRCIQKEWRCDGDFDCQDMSDEQNCGHIGCVPGQFRCLDGSCIPEKNVCDGEPHCPDRSDESANTTCRSTKPCREENVPCQHQCIATATGHRCACREGYKLASDLRSCLDVDECQLLGMCSHECTNTVPGYQCHCSRGYKLRDDRRHCKAQGPEAFILFAHCTDIRKLKSDRTGYSVMLSKFQNVVALDFIHHLSLLVWSDIRQKTIQSFFMNQTIVPGVEPKINTLVSRALPNAGGLAADWISNRIYWTDSKAARIESSSALTGLDRKVLVYTDIQKPRGVALHPLLSMVFWTDWGDNPRIERIFMDGSDRRTLFNESLFWPNGITVDYPTGHIYWSDGKLNTLECATVDGHGRRKVVERGLPHPFAVSVFEDNLLWTDWMTKSVHRCSKFGQEAGKQTEVLVANLSYPMDVKVVHPLRQPSGESPCSKHNCSHICFSNLKTFSCACPDGLTLLADNRTCSQWPEDSILFSIRGDIRRMCVHCSNPLDVPMALDHEMDKDRSGSGSLRNASSAMALEFDHISGSIFWSDRINQAIWTAFWDGTNQKMVAQANAADLAFDWINRKIYWTDAMNARIEVCHIDGSLRSLLHWQNLLKPKGIVVDPGRGYMYWTDWGDLPKIERSTMAGSSRTVLVQNGLKWPNALAIDHGSETLFWTDANLKIIEMLHLPSMTRRVLLQKEMPNPFGLYFFEGRIYWSDYEKHMIQSANAQTGADRRLVRDRLEGINNIIIYHRQRPEVPNSCALDKCGCSRQCLLSAGNPSGCECACPTGSALLNDTKSCSDAFRKMLVFSQRSEMRLMSVEMPYWADVLVATPQRLENVVALHVDTVEERIFFSDGNLRKIQSCDLSGANVRDVVTIGIETLGGLVVDSRARKLYWTDAGPHQPRVEVAELDGSYRRVLLWHQEMDSPRSITIYPEKGWIFWTDWGNQARVDRADADGRNHKNLISGKLGWPHCIAVDKQAGRLVWADAKTHTLESIDLDGKDRKVVLKDLPYPYGVTVWNGRLFWTDWQTRAIHEASQPREKLKGNLVSIMDIHYFDLERKETNQCSKRNGGCSHLCLSSPRGTSCQCPTGIEIQEDGRTCDALPAALLLFANREYLHTISMDTPDRTDVLLPITDIQDAVALDFDYEHKKFYFTDVKLDVIRRSNLNGSGTETIVSSGLVSPDGLAYDWIAKNIYWSDSGRKTIEVCRADGSSRKLLTNLDLDEPRALALFPERGYVFWSDWGRLPKIERAYLDGSSRRVIVATELGWPNGLTVDYEAKRIYWVDAQMDCIEMSDLNGKHRTKLVIDVEHPFGLTLHGSFIYWTDWQTKSVERADKSSGKKRLIIRDDIENAMDIKMVAATRQTGTNTCAAANGGCSHLCLYRPQGHVCACPTAGDNTNPCSTFPMPTTSRSVPRPTVASSTQSPVPTKVTPVNKPCSGIGCTVMSVINIVFGESNIPSMYMVAASVLSLLFVVLCVASSVRCRSKRQGSDYADSNDDSLKDINEELDIDNVGQHPFHHHADGHHRGGGSSNFIPPVSHITNSTNSNLGHNKLTSGHASHTWLLDKTPSDDQNPVIYSGSKNYEGSTQLYSGAVDIPPDASDDELNDDEELDEEALEAMDEVESLPGAPSPPLSLVSRHSRPSSLVHYATYTTTPPVPAVHLGPGQLSQFSQLLEVGIPGSAGGFHSSHQSIETDIM</sequence>
<keyword evidence="21" id="KW-1185">Reference proteome</keyword>
<dbReference type="SMART" id="SM00179">
    <property type="entry name" value="EGF_CA"/>
    <property type="match status" value="4"/>
</dbReference>
<evidence type="ECO:0000313" key="21">
    <source>
        <dbReference type="Proteomes" id="UP000594260"/>
    </source>
</evidence>
<evidence type="ECO:0000256" key="11">
    <source>
        <dbReference type="ARBA" id="ARBA00023170"/>
    </source>
</evidence>
<dbReference type="GO" id="GO:0016324">
    <property type="term" value="C:apical plasma membrane"/>
    <property type="evidence" value="ECO:0007669"/>
    <property type="project" value="TreeGrafter"/>
</dbReference>
<keyword evidence="12" id="KW-0325">Glycoprotein</keyword>
<evidence type="ECO:0000256" key="18">
    <source>
        <dbReference type="SAM" id="SignalP"/>
    </source>
</evidence>
<feature type="domain" description="EGF-like" evidence="19">
    <location>
        <begin position="399"/>
        <end position="438"/>
    </location>
</feature>
<feature type="transmembrane region" description="Helical" evidence="17">
    <location>
        <begin position="1731"/>
        <end position="1750"/>
    </location>
</feature>
<dbReference type="InterPro" id="IPR000742">
    <property type="entry name" value="EGF"/>
</dbReference>
<dbReference type="EnsemblMetazoa" id="XM_022792578">
    <property type="protein sequence ID" value="XP_022648313"/>
    <property type="gene ID" value="LOC111244956"/>
</dbReference>
<evidence type="ECO:0000256" key="9">
    <source>
        <dbReference type="ARBA" id="ARBA00023136"/>
    </source>
</evidence>
<dbReference type="FunFam" id="2.10.25.10:FF:000037">
    <property type="entry name" value="Signal peptide, CUB domain and EGF-like domain-containing 2"/>
    <property type="match status" value="1"/>
</dbReference>
<dbReference type="InterPro" id="IPR000152">
    <property type="entry name" value="EGF-type_Asp/Asn_hydroxyl_site"/>
</dbReference>
<dbReference type="InterPro" id="IPR002172">
    <property type="entry name" value="LDrepeatLR_classA_rpt"/>
</dbReference>
<evidence type="ECO:0000259" key="19">
    <source>
        <dbReference type="PROSITE" id="PS50026"/>
    </source>
</evidence>
<dbReference type="PROSITE" id="PS50026">
    <property type="entry name" value="EGF_3"/>
    <property type="match status" value="1"/>
</dbReference>
<evidence type="ECO:0000256" key="1">
    <source>
        <dbReference type="ARBA" id="ARBA00004251"/>
    </source>
</evidence>
<feature type="region of interest" description="Disordered" evidence="16">
    <location>
        <begin position="1680"/>
        <end position="1702"/>
    </location>
</feature>
<reference evidence="20" key="1">
    <citation type="submission" date="2021-01" db="UniProtKB">
        <authorList>
            <consortium name="EnsemblMetazoa"/>
        </authorList>
    </citation>
    <scope>IDENTIFICATION</scope>
</reference>
<proteinExistence type="predicted"/>
<feature type="region of interest" description="Disordered" evidence="16">
    <location>
        <begin position="1785"/>
        <end position="1824"/>
    </location>
</feature>
<dbReference type="CDD" id="cd00054">
    <property type="entry name" value="EGF_CA"/>
    <property type="match status" value="1"/>
</dbReference>
<dbReference type="PROSITE" id="PS51120">
    <property type="entry name" value="LDLRB"/>
    <property type="match status" value="12"/>
</dbReference>
<dbReference type="GO" id="GO:0005509">
    <property type="term" value="F:calcium ion binding"/>
    <property type="evidence" value="ECO:0007669"/>
    <property type="project" value="InterPro"/>
</dbReference>
<dbReference type="CDD" id="cd00112">
    <property type="entry name" value="LDLa"/>
    <property type="match status" value="6"/>
</dbReference>
<feature type="repeat" description="LDL-receptor class B" evidence="15">
    <location>
        <begin position="896"/>
        <end position="939"/>
    </location>
</feature>
<dbReference type="Gene3D" id="2.120.10.30">
    <property type="entry name" value="TolB, C-terminal domain"/>
    <property type="match status" value="4"/>
</dbReference>
<dbReference type="GeneID" id="111244956"/>
<feature type="repeat" description="LDL-receptor class B" evidence="15">
    <location>
        <begin position="1252"/>
        <end position="1293"/>
    </location>
</feature>
<dbReference type="PROSITE" id="PS01186">
    <property type="entry name" value="EGF_2"/>
    <property type="match status" value="1"/>
</dbReference>
<dbReference type="FunFam" id="4.10.400.10:FF:000045">
    <property type="entry name" value="Low-density lipoprotein receptor-related protein 2"/>
    <property type="match status" value="1"/>
</dbReference>
<evidence type="ECO:0000256" key="17">
    <source>
        <dbReference type="SAM" id="Phobius"/>
    </source>
</evidence>
<dbReference type="InterPro" id="IPR036055">
    <property type="entry name" value="LDL_receptor-like_sf"/>
</dbReference>
<feature type="repeat" description="LDL-receptor class B" evidence="15">
    <location>
        <begin position="1208"/>
        <end position="1251"/>
    </location>
</feature>
<keyword evidence="6 18" id="KW-0732">Signal</keyword>
<dbReference type="SUPFAM" id="SSF57424">
    <property type="entry name" value="LDL receptor-like module"/>
    <property type="match status" value="6"/>
</dbReference>
<feature type="repeat" description="LDL-receptor class B" evidence="15">
    <location>
        <begin position="1551"/>
        <end position="1592"/>
    </location>
</feature>
<feature type="repeat" description="LDL-receptor class B" evidence="15">
    <location>
        <begin position="578"/>
        <end position="621"/>
    </location>
</feature>
<evidence type="ECO:0000256" key="2">
    <source>
        <dbReference type="ARBA" id="ARBA00022475"/>
    </source>
</evidence>
<evidence type="ECO:0000256" key="10">
    <source>
        <dbReference type="ARBA" id="ARBA00023157"/>
    </source>
</evidence>
<feature type="disulfide bond" evidence="14">
    <location>
        <begin position="260"/>
        <end position="275"/>
    </location>
</feature>
<comment type="caution">
    <text evidence="13">Lacks conserved residue(s) required for the propagation of feature annotation.</text>
</comment>
<dbReference type="InterPro" id="IPR049883">
    <property type="entry name" value="NOTCH1_EGF-like"/>
</dbReference>
<dbReference type="PROSITE" id="PS50068">
    <property type="entry name" value="LDLRA_2"/>
    <property type="match status" value="6"/>
</dbReference>
<feature type="repeat" description="LDL-receptor class B" evidence="15">
    <location>
        <begin position="534"/>
        <end position="577"/>
    </location>
</feature>
<dbReference type="CTD" id="4038"/>
<protein>
    <recommendedName>
        <fullName evidence="19">EGF-like domain-containing protein</fullName>
    </recommendedName>
</protein>
<dbReference type="Gene3D" id="2.10.25.10">
    <property type="entry name" value="Laminin"/>
    <property type="match status" value="2"/>
</dbReference>
<keyword evidence="10 13" id="KW-1015">Disulfide bond</keyword>
<dbReference type="PROSITE" id="PS01209">
    <property type="entry name" value="LDLRA_1"/>
    <property type="match status" value="2"/>
</dbReference>
<dbReference type="SMART" id="SM00135">
    <property type="entry name" value="LY"/>
    <property type="match status" value="20"/>
</dbReference>
<dbReference type="FunFam" id="2.120.10.30:FF:000008">
    <property type="entry name" value="Low-density lipoprotein receptor-related protein 4"/>
    <property type="match status" value="3"/>
</dbReference>
<accession>A0A7M7JD87</accession>
<name>A0A7M7JD87_VARDE</name>
<feature type="disulfide bond" evidence="13">
    <location>
        <begin position="403"/>
        <end position="413"/>
    </location>
</feature>
<dbReference type="OrthoDB" id="72419at2759"/>
<keyword evidence="5 17" id="KW-0812">Transmembrane</keyword>
<dbReference type="InterPro" id="IPR018097">
    <property type="entry name" value="EGF_Ca-bd_CS"/>
</dbReference>
<feature type="repeat" description="LDL-receptor class B" evidence="15">
    <location>
        <begin position="1421"/>
        <end position="1463"/>
    </location>
</feature>
<feature type="compositionally biased region" description="Polar residues" evidence="16">
    <location>
        <begin position="1811"/>
        <end position="1824"/>
    </location>
</feature>
<dbReference type="OMA" id="NNRYTAI"/>
<feature type="disulfide bond" evidence="14">
    <location>
        <begin position="82"/>
        <end position="97"/>
    </location>
</feature>
<feature type="repeat" description="LDL-receptor class B" evidence="15">
    <location>
        <begin position="853"/>
        <end position="895"/>
    </location>
</feature>
<feature type="disulfide bond" evidence="14">
    <location>
        <begin position="110"/>
        <end position="128"/>
    </location>
</feature>
<feature type="compositionally biased region" description="Basic residues" evidence="16">
    <location>
        <begin position="1788"/>
        <end position="1799"/>
    </location>
</feature>
<evidence type="ECO:0000256" key="3">
    <source>
        <dbReference type="ARBA" id="ARBA00022536"/>
    </source>
</evidence>
<dbReference type="InterPro" id="IPR000033">
    <property type="entry name" value="LDLR_classB_rpt"/>
</dbReference>
<dbReference type="GO" id="GO:0006898">
    <property type="term" value="P:receptor-mediated endocytosis"/>
    <property type="evidence" value="ECO:0007669"/>
    <property type="project" value="TreeGrafter"/>
</dbReference>
<dbReference type="InterPro" id="IPR011042">
    <property type="entry name" value="6-blade_b-propeller_TolB-like"/>
</dbReference>
<dbReference type="RefSeq" id="XP_022648313.1">
    <property type="nucleotide sequence ID" value="XM_022792578.1"/>
</dbReference>
<feature type="repeat" description="LDL-receptor class B" evidence="15">
    <location>
        <begin position="1464"/>
        <end position="1506"/>
    </location>
</feature>
<keyword evidence="4" id="KW-0254">Endocytosis</keyword>
<feature type="disulfide bond" evidence="14">
    <location>
        <begin position="221"/>
        <end position="236"/>
    </location>
</feature>
<dbReference type="Pfam" id="PF00057">
    <property type="entry name" value="Ldl_recept_a"/>
    <property type="match status" value="6"/>
</dbReference>
<comment type="subcellular location">
    <subcellularLocation>
        <location evidence="1">Cell membrane</location>
        <topology evidence="1">Single-pass type I membrane protein</topology>
    </subcellularLocation>
</comment>
<feature type="disulfide bond" evidence="14">
    <location>
        <begin position="287"/>
        <end position="305"/>
    </location>
</feature>
<evidence type="ECO:0000256" key="15">
    <source>
        <dbReference type="PROSITE-ProRule" id="PRU00461"/>
    </source>
</evidence>
<dbReference type="KEGG" id="vde:111244956"/>
<dbReference type="GO" id="GO:0042562">
    <property type="term" value="F:hormone binding"/>
    <property type="evidence" value="ECO:0007669"/>
    <property type="project" value="TreeGrafter"/>
</dbReference>
<feature type="disulfide bond" evidence="14">
    <location>
        <begin position="319"/>
        <end position="331"/>
    </location>
</feature>
<feature type="repeat" description="LDL-receptor class B" evidence="15">
    <location>
        <begin position="1507"/>
        <end position="1550"/>
    </location>
</feature>
<feature type="repeat" description="LDL-receptor class B" evidence="15">
    <location>
        <begin position="622"/>
        <end position="664"/>
    </location>
</feature>
<dbReference type="Proteomes" id="UP000594260">
    <property type="component" value="Unplaced"/>
</dbReference>
<dbReference type="InterPro" id="IPR009030">
    <property type="entry name" value="Growth_fac_rcpt_cys_sf"/>
</dbReference>
<dbReference type="SUPFAM" id="SSF57196">
    <property type="entry name" value="EGF/Laminin"/>
    <property type="match status" value="3"/>
</dbReference>
<organism evidence="20 21">
    <name type="scientific">Varroa destructor</name>
    <name type="common">Honeybee mite</name>
    <dbReference type="NCBI Taxonomy" id="109461"/>
    <lineage>
        <taxon>Eukaryota</taxon>
        <taxon>Metazoa</taxon>
        <taxon>Ecdysozoa</taxon>
        <taxon>Arthropoda</taxon>
        <taxon>Chelicerata</taxon>
        <taxon>Arachnida</taxon>
        <taxon>Acari</taxon>
        <taxon>Parasitiformes</taxon>
        <taxon>Mesostigmata</taxon>
        <taxon>Gamasina</taxon>
        <taxon>Dermanyssoidea</taxon>
        <taxon>Varroidae</taxon>
        <taxon>Varroa</taxon>
    </lineage>
</organism>
<dbReference type="PROSITE" id="PS00010">
    <property type="entry name" value="ASX_HYDROXYL"/>
    <property type="match status" value="1"/>
</dbReference>
<evidence type="ECO:0000256" key="8">
    <source>
        <dbReference type="ARBA" id="ARBA00022989"/>
    </source>
</evidence>
<feature type="disulfide bond" evidence="14">
    <location>
        <begin position="280"/>
        <end position="292"/>
    </location>
</feature>
<evidence type="ECO:0000256" key="14">
    <source>
        <dbReference type="PROSITE-ProRule" id="PRU00124"/>
    </source>
</evidence>
<dbReference type="Pfam" id="PF14670">
    <property type="entry name" value="FXa_inhibition"/>
    <property type="match status" value="2"/>
</dbReference>
<feature type="repeat" description="LDL-receptor class B" evidence="15">
    <location>
        <begin position="1162"/>
        <end position="1207"/>
    </location>
</feature>
<dbReference type="PANTHER" id="PTHR22722">
    <property type="entry name" value="LOW-DENSITY LIPOPROTEIN RECEPTOR-RELATED PROTEIN 2-RELATED"/>
    <property type="match status" value="1"/>
</dbReference>
<dbReference type="SUPFAM" id="SSF57184">
    <property type="entry name" value="Growth factor receptor domain"/>
    <property type="match status" value="1"/>
</dbReference>
<keyword evidence="3 13" id="KW-0245">EGF-like domain</keyword>
<dbReference type="InterPro" id="IPR023415">
    <property type="entry name" value="LDLR_class-A_CS"/>
</dbReference>
<dbReference type="InterPro" id="IPR001881">
    <property type="entry name" value="EGF-like_Ca-bd_dom"/>
</dbReference>
<dbReference type="FunFam" id="2.120.10.30:FF:000241">
    <property type="entry name" value="Low-density lipoprotein receptor-related protein 6"/>
    <property type="match status" value="1"/>
</dbReference>